<dbReference type="InterPro" id="IPR015422">
    <property type="entry name" value="PyrdxlP-dep_Trfase_small"/>
</dbReference>
<keyword evidence="3" id="KW-1185">Reference proteome</keyword>
<dbReference type="AlphaFoldDB" id="A0A7G5FCR2"/>
<dbReference type="InterPro" id="IPR015421">
    <property type="entry name" value="PyrdxlP-dep_Trfase_major"/>
</dbReference>
<dbReference type="InterPro" id="IPR000192">
    <property type="entry name" value="Aminotrans_V_dom"/>
</dbReference>
<dbReference type="Gene3D" id="3.90.1150.10">
    <property type="entry name" value="Aspartate Aminotransferase, domain 1"/>
    <property type="match status" value="1"/>
</dbReference>
<gene>
    <name evidence="2" type="ORF">HW450_08480</name>
</gene>
<evidence type="ECO:0000313" key="2">
    <source>
        <dbReference type="EMBL" id="QMV84403.1"/>
    </source>
</evidence>
<dbReference type="InterPro" id="IPR015424">
    <property type="entry name" value="PyrdxlP-dep_Trfase"/>
</dbReference>
<keyword evidence="2" id="KW-0032">Aminotransferase</keyword>
<dbReference type="Proteomes" id="UP000515570">
    <property type="component" value="Chromosome"/>
</dbReference>
<dbReference type="EMBL" id="CP059833">
    <property type="protein sequence ID" value="QMV84403.1"/>
    <property type="molecule type" value="Genomic_DNA"/>
</dbReference>
<protein>
    <submittedName>
        <fullName evidence="2">Aminotransferase class V-fold PLP-dependent enzyme</fullName>
    </submittedName>
</protein>
<dbReference type="SUPFAM" id="SSF53383">
    <property type="entry name" value="PLP-dependent transferases"/>
    <property type="match status" value="1"/>
</dbReference>
<dbReference type="Gene3D" id="3.40.640.10">
    <property type="entry name" value="Type I PLP-dependent aspartate aminotransferase-like (Major domain)"/>
    <property type="match status" value="1"/>
</dbReference>
<dbReference type="PANTHER" id="PTHR43586">
    <property type="entry name" value="CYSTEINE DESULFURASE"/>
    <property type="match status" value="1"/>
</dbReference>
<dbReference type="GO" id="GO:0008483">
    <property type="term" value="F:transaminase activity"/>
    <property type="evidence" value="ECO:0007669"/>
    <property type="project" value="UniProtKB-KW"/>
</dbReference>
<dbReference type="RefSeq" id="WP_182385212.1">
    <property type="nucleotide sequence ID" value="NZ_CP059833.1"/>
</dbReference>
<accession>A0A7G5FCR2</accession>
<dbReference type="Pfam" id="PF00266">
    <property type="entry name" value="Aminotran_5"/>
    <property type="match status" value="1"/>
</dbReference>
<feature type="domain" description="Aminotransferase class V" evidence="1">
    <location>
        <begin position="54"/>
        <end position="405"/>
    </location>
</feature>
<name>A0A7G5FCR2_9CORY</name>
<evidence type="ECO:0000259" key="1">
    <source>
        <dbReference type="Pfam" id="PF00266"/>
    </source>
</evidence>
<proteinExistence type="predicted"/>
<keyword evidence="2" id="KW-0808">Transferase</keyword>
<organism evidence="2 3">
    <name type="scientific">Corynebacterium hindlerae</name>
    <dbReference type="NCBI Taxonomy" id="699041"/>
    <lineage>
        <taxon>Bacteria</taxon>
        <taxon>Bacillati</taxon>
        <taxon>Actinomycetota</taxon>
        <taxon>Actinomycetes</taxon>
        <taxon>Mycobacteriales</taxon>
        <taxon>Corynebacteriaceae</taxon>
        <taxon>Corynebacterium</taxon>
    </lineage>
</organism>
<dbReference type="PANTHER" id="PTHR43586:SF21">
    <property type="entry name" value="PYRIDOXAL PHOSPHATE (PLP)-DEPENDENT ASPARTATE AMINOTRANSFERASE SUPERFAMILY"/>
    <property type="match status" value="1"/>
</dbReference>
<reference evidence="2 3" key="1">
    <citation type="submission" date="2020-07" db="EMBL/GenBank/DDBJ databases">
        <title>non toxigenic Corynebacterium sp. nov from a clinical source.</title>
        <authorList>
            <person name="Bernier A.-M."/>
            <person name="Bernard K."/>
        </authorList>
    </citation>
    <scope>NUCLEOTIDE SEQUENCE [LARGE SCALE GENOMIC DNA]</scope>
    <source>
        <strain evidence="3">NML 93-0612</strain>
    </source>
</reference>
<sequence>MFDVAYARGHYTSLSDGWTYLNAHVHAQIPERVSSAVSTAFRTSALLDARIPTSGSHSRSQENRSSLGVSHVAAARVAVADLVGSVPERVVLGANKQILLNCLAEALQPRLRRTTQMVLNRVDPESTNEPFLRRDASVVWAEPDLGTGELPAWQYEEVVNGSTRLVMVPAAHALTGTVTKISEISDIVRAKSRAWLVVDASAVAAYRPISIDDWGADVVVVDFAKMGGPQFAALVFRDTSMFPLLKSLNSAAPADSAAKLEIGELSPGLAGGVSAIVDHFAGLVESGGTRSTRLQRSMVEVDRYSRQLTRHLLNSLLGLPKVHVLGITGEAAGKDALYLDRVPRISFMVNGVPAATVQKRLLTNGLVTELSPRDPLLEAMGAFEEGGAITVGLAPYNTMNDIDQLTRVLASLA</sequence>
<evidence type="ECO:0000313" key="3">
    <source>
        <dbReference type="Proteomes" id="UP000515570"/>
    </source>
</evidence>